<comment type="caution">
    <text evidence="1">The sequence shown here is derived from an EMBL/GenBank/DDBJ whole genome shotgun (WGS) entry which is preliminary data.</text>
</comment>
<evidence type="ECO:0000313" key="2">
    <source>
        <dbReference type="Proteomes" id="UP000886998"/>
    </source>
</evidence>
<proteinExistence type="predicted"/>
<dbReference type="AlphaFoldDB" id="A0A8X6YM75"/>
<reference evidence="1" key="1">
    <citation type="submission" date="2020-08" db="EMBL/GenBank/DDBJ databases">
        <title>Multicomponent nature underlies the extraordinary mechanical properties of spider dragline silk.</title>
        <authorList>
            <person name="Kono N."/>
            <person name="Nakamura H."/>
            <person name="Mori M."/>
            <person name="Yoshida Y."/>
            <person name="Ohtoshi R."/>
            <person name="Malay A.D."/>
            <person name="Moran D.A.P."/>
            <person name="Tomita M."/>
            <person name="Numata K."/>
            <person name="Arakawa K."/>
        </authorList>
    </citation>
    <scope>NUCLEOTIDE SEQUENCE</scope>
</reference>
<name>A0A8X6YM75_9ARAC</name>
<accession>A0A8X6YM75</accession>
<gene>
    <name evidence="1" type="ORF">TNIN_312861</name>
</gene>
<sequence length="86" mass="9392">MRTESVRGAGQVQLGAAWPSTLQPGHVTLQFPCASTLEKTSERKALRQTQGRCEGILGDRNSGKRDLFGSLINGIVFLRPMVHTLN</sequence>
<protein>
    <submittedName>
        <fullName evidence="1">Uncharacterized protein</fullName>
    </submittedName>
</protein>
<organism evidence="1 2">
    <name type="scientific">Trichonephila inaurata madagascariensis</name>
    <dbReference type="NCBI Taxonomy" id="2747483"/>
    <lineage>
        <taxon>Eukaryota</taxon>
        <taxon>Metazoa</taxon>
        <taxon>Ecdysozoa</taxon>
        <taxon>Arthropoda</taxon>
        <taxon>Chelicerata</taxon>
        <taxon>Arachnida</taxon>
        <taxon>Araneae</taxon>
        <taxon>Araneomorphae</taxon>
        <taxon>Entelegynae</taxon>
        <taxon>Araneoidea</taxon>
        <taxon>Nephilidae</taxon>
        <taxon>Trichonephila</taxon>
        <taxon>Trichonephila inaurata</taxon>
    </lineage>
</organism>
<dbReference type="Proteomes" id="UP000886998">
    <property type="component" value="Unassembled WGS sequence"/>
</dbReference>
<keyword evidence="2" id="KW-1185">Reference proteome</keyword>
<dbReference type="EMBL" id="BMAV01021479">
    <property type="protein sequence ID" value="GFY75565.1"/>
    <property type="molecule type" value="Genomic_DNA"/>
</dbReference>
<evidence type="ECO:0000313" key="1">
    <source>
        <dbReference type="EMBL" id="GFY75565.1"/>
    </source>
</evidence>